<dbReference type="InterPro" id="IPR048851">
    <property type="entry name" value="PaaA2_dom"/>
</dbReference>
<evidence type="ECO:0000259" key="1">
    <source>
        <dbReference type="Pfam" id="PF21217"/>
    </source>
</evidence>
<comment type="caution">
    <text evidence="2">The sequence shown here is derived from an EMBL/GenBank/DDBJ whole genome shotgun (WGS) entry which is preliminary data.</text>
</comment>
<dbReference type="Gene3D" id="6.20.450.20">
    <property type="match status" value="1"/>
</dbReference>
<protein>
    <recommendedName>
        <fullName evidence="1">Stability determinant domain-containing protein</fullName>
    </recommendedName>
</protein>
<dbReference type="AlphaFoldDB" id="A0A0A6DF24"/>
<dbReference type="Pfam" id="PF21217">
    <property type="entry name" value="PaaA2"/>
    <property type="match status" value="1"/>
</dbReference>
<dbReference type="OrthoDB" id="3174560at2"/>
<reference evidence="2 3" key="1">
    <citation type="submission" date="2014-10" db="EMBL/GenBank/DDBJ databases">
        <title>Draft genome sequence of Pseudomonas chlororaphis EA105.</title>
        <authorList>
            <person name="McCully L.M."/>
            <person name="Bitzer A.S."/>
            <person name="Spence C."/>
            <person name="Bais H."/>
            <person name="Silby M.W."/>
        </authorList>
    </citation>
    <scope>NUCLEOTIDE SEQUENCE [LARGE SCALE GENOMIC DNA]</scope>
    <source>
        <strain evidence="2 3">EA105</strain>
    </source>
</reference>
<evidence type="ECO:0000313" key="2">
    <source>
        <dbReference type="EMBL" id="KHA73775.1"/>
    </source>
</evidence>
<accession>A0A0A6DF24</accession>
<sequence>MNSTSDESEQASDEETYEAWFIRQVQASIDDPRPSISDEVSRKLMADKRARLRRLKDCQQ</sequence>
<proteinExistence type="predicted"/>
<feature type="domain" description="Stability determinant" evidence="1">
    <location>
        <begin position="14"/>
        <end position="40"/>
    </location>
</feature>
<dbReference type="Proteomes" id="UP000030564">
    <property type="component" value="Unassembled WGS sequence"/>
</dbReference>
<dbReference type="EMBL" id="JSFK01000003">
    <property type="protein sequence ID" value="KHA73775.1"/>
    <property type="molecule type" value="Genomic_DNA"/>
</dbReference>
<name>A0A0A6DF24_9PSED</name>
<gene>
    <name evidence="2" type="ORF">NZ35_06615</name>
</gene>
<dbReference type="PATRIC" id="fig|587753.9.peg.3452"/>
<organism evidence="2 3">
    <name type="scientific">Pseudomonas chlororaphis</name>
    <dbReference type="NCBI Taxonomy" id="587753"/>
    <lineage>
        <taxon>Bacteria</taxon>
        <taxon>Pseudomonadati</taxon>
        <taxon>Pseudomonadota</taxon>
        <taxon>Gammaproteobacteria</taxon>
        <taxon>Pseudomonadales</taxon>
        <taxon>Pseudomonadaceae</taxon>
        <taxon>Pseudomonas</taxon>
    </lineage>
</organism>
<evidence type="ECO:0000313" key="3">
    <source>
        <dbReference type="Proteomes" id="UP000030564"/>
    </source>
</evidence>